<dbReference type="GO" id="GO:1902387">
    <property type="term" value="F:ceramide 1-phosphate binding"/>
    <property type="evidence" value="ECO:0007669"/>
    <property type="project" value="TreeGrafter"/>
</dbReference>
<dbReference type="EMBL" id="KE123882">
    <property type="protein sequence ID" value="EWC85856.1"/>
    <property type="molecule type" value="Genomic_DNA"/>
</dbReference>
<dbReference type="GO" id="GO:1902388">
    <property type="term" value="F:ceramide 1-phosphate transfer activity"/>
    <property type="evidence" value="ECO:0007669"/>
    <property type="project" value="TreeGrafter"/>
</dbReference>
<evidence type="ECO:0000313" key="4">
    <source>
        <dbReference type="EMBL" id="EWC85856.1"/>
    </source>
</evidence>
<feature type="region of interest" description="Disordered" evidence="2">
    <location>
        <begin position="376"/>
        <end position="399"/>
    </location>
</feature>
<dbReference type="SUPFAM" id="SSF110004">
    <property type="entry name" value="Glycolipid transfer protein, GLTP"/>
    <property type="match status" value="1"/>
</dbReference>
<dbReference type="AlphaFoldDB" id="W7JMD1"/>
<evidence type="ECO:0000256" key="2">
    <source>
        <dbReference type="SAM" id="MobiDB-lite"/>
    </source>
</evidence>
<protein>
    <recommendedName>
        <fullName evidence="3">Glycolipid transfer protein domain-containing protein</fullName>
    </recommendedName>
</protein>
<keyword evidence="1" id="KW-0813">Transport</keyword>
<sequence length="438" mass="51589">MSSFSEGEIFIANIEKKSLECRENDEIVVLKICELCNIIYPIFNKIFGNGFVGDTLKKDLKNSSSQVQRAIEKFPEETKYVSMLYSYNINKYENMEKLKRDLDNGIISFLWMKRTLEFIITFLEKCYITCSETKLSICAQEAYNEVLKKYHGFITSKIVKLCLKLSPTKDILTKKLGFQTHQQASTVLQKCLSITKPLVRDISYIKERRKYRINDPYDEKEKIQIRKEKTTTSQNQLKEKEKTQETKKHDENNKSNNNVVNSSENFMKIYKNILKQNYHVEKFKKQNENIEESKKKATSRKKIKKLNFKLKKNNLIEKVIKKKAFLEAKNTVFPSLKKYNTVPHISNNHNISQNDHNKKKQDKNIKLLKLIEKSNKDDNNNINNKKNNNQKCDTKNLNNSKTNKANIVNQYDEIITSNNYMNNPIQFVKNIIQQQKKK</sequence>
<dbReference type="GO" id="GO:0016020">
    <property type="term" value="C:membrane"/>
    <property type="evidence" value="ECO:0007669"/>
    <property type="project" value="TreeGrafter"/>
</dbReference>
<gene>
    <name evidence="4" type="ORF">PFNF54_05523</name>
</gene>
<evidence type="ECO:0000256" key="1">
    <source>
        <dbReference type="ARBA" id="ARBA00022448"/>
    </source>
</evidence>
<accession>W7JMD1</accession>
<feature type="compositionally biased region" description="Basic and acidic residues" evidence="2">
    <location>
        <begin position="237"/>
        <end position="253"/>
    </location>
</feature>
<dbReference type="PANTHER" id="PTHR10219">
    <property type="entry name" value="GLYCOLIPID TRANSFER PROTEIN-RELATED"/>
    <property type="match status" value="1"/>
</dbReference>
<proteinExistence type="predicted"/>
<name>W7JMD1_PLAFO</name>
<organism evidence="4 5">
    <name type="scientific">Plasmodium falciparum (isolate NF54)</name>
    <dbReference type="NCBI Taxonomy" id="5843"/>
    <lineage>
        <taxon>Eukaryota</taxon>
        <taxon>Sar</taxon>
        <taxon>Alveolata</taxon>
        <taxon>Apicomplexa</taxon>
        <taxon>Aconoidasida</taxon>
        <taxon>Haemosporida</taxon>
        <taxon>Plasmodiidae</taxon>
        <taxon>Plasmodium</taxon>
        <taxon>Plasmodium (Laverania)</taxon>
    </lineage>
</organism>
<dbReference type="InterPro" id="IPR036497">
    <property type="entry name" value="GLTP_sf"/>
</dbReference>
<dbReference type="Proteomes" id="UP000030673">
    <property type="component" value="Unassembled WGS sequence"/>
</dbReference>
<feature type="domain" description="Glycolipid transfer protein" evidence="3">
    <location>
        <begin position="30"/>
        <end position="177"/>
    </location>
</feature>
<dbReference type="Pfam" id="PF08718">
    <property type="entry name" value="GLTP"/>
    <property type="match status" value="1"/>
</dbReference>
<evidence type="ECO:0000313" key="5">
    <source>
        <dbReference type="Proteomes" id="UP000030673"/>
    </source>
</evidence>
<keyword evidence="5" id="KW-1185">Reference proteome</keyword>
<dbReference type="InterPro" id="IPR014830">
    <property type="entry name" value="Glycolipid_transfer_prot_dom"/>
</dbReference>
<evidence type="ECO:0000259" key="3">
    <source>
        <dbReference type="Pfam" id="PF08718"/>
    </source>
</evidence>
<dbReference type="GO" id="GO:0005829">
    <property type="term" value="C:cytosol"/>
    <property type="evidence" value="ECO:0007669"/>
    <property type="project" value="TreeGrafter"/>
</dbReference>
<dbReference type="PANTHER" id="PTHR10219:SF25">
    <property type="entry name" value="PLECKSTRIN HOMOLOGY DOMAIN-CONTAINING FAMILY A MEMBER 8"/>
    <property type="match status" value="1"/>
</dbReference>
<reference evidence="4 5" key="1">
    <citation type="submission" date="2013-02" db="EMBL/GenBank/DDBJ databases">
        <title>The Genome Sequence of Plasmodium falciparum NF54.</title>
        <authorList>
            <consortium name="The Broad Institute Genome Sequencing Platform"/>
            <consortium name="The Broad Institute Genome Sequencing Center for Infectious Disease"/>
            <person name="Neafsey D."/>
            <person name="Cheeseman I."/>
            <person name="Volkman S."/>
            <person name="Adams J."/>
            <person name="Walker B."/>
            <person name="Young S.K."/>
            <person name="Zeng Q."/>
            <person name="Gargeya S."/>
            <person name="Fitzgerald M."/>
            <person name="Haas B."/>
            <person name="Abouelleil A."/>
            <person name="Alvarado L."/>
            <person name="Arachchi H.M."/>
            <person name="Berlin A.M."/>
            <person name="Chapman S.B."/>
            <person name="Dewar J."/>
            <person name="Goldberg J."/>
            <person name="Griggs A."/>
            <person name="Gujja S."/>
            <person name="Hansen M."/>
            <person name="Howarth C."/>
            <person name="Imamovic A."/>
            <person name="Larimer J."/>
            <person name="McCowan C."/>
            <person name="Murphy C."/>
            <person name="Neiman D."/>
            <person name="Pearson M."/>
            <person name="Priest M."/>
            <person name="Roberts A."/>
            <person name="Saif S."/>
            <person name="Shea T."/>
            <person name="Sisk P."/>
            <person name="Sykes S."/>
            <person name="Wortman J."/>
            <person name="Nusbaum C."/>
            <person name="Birren B."/>
        </authorList>
    </citation>
    <scope>NUCLEOTIDE SEQUENCE [LARGE SCALE GENOMIC DNA]</scope>
    <source>
        <strain evidence="4 5">NF54</strain>
    </source>
</reference>
<dbReference type="Gene3D" id="1.10.3520.10">
    <property type="entry name" value="Glycolipid transfer protein"/>
    <property type="match status" value="1"/>
</dbReference>
<feature type="region of interest" description="Disordered" evidence="2">
    <location>
        <begin position="226"/>
        <end position="262"/>
    </location>
</feature>
<feature type="compositionally biased region" description="Low complexity" evidence="2">
    <location>
        <begin position="380"/>
        <end position="391"/>
    </location>
</feature>
<dbReference type="FunFam" id="1.10.3520.10:FF:000007">
    <property type="entry name" value="Glycolipid transfer protein, putative"/>
    <property type="match status" value="1"/>
</dbReference>